<feature type="non-terminal residue" evidence="2">
    <location>
        <position position="218"/>
    </location>
</feature>
<feature type="compositionally biased region" description="Basic residues" evidence="1">
    <location>
        <begin position="1"/>
        <end position="12"/>
    </location>
</feature>
<keyword evidence="3" id="KW-1185">Reference proteome</keyword>
<evidence type="ECO:0000313" key="2">
    <source>
        <dbReference type="EMBL" id="SMC28037.1"/>
    </source>
</evidence>
<dbReference type="InterPro" id="IPR036390">
    <property type="entry name" value="WH_DNA-bd_sf"/>
</dbReference>
<organism evidence="2 3">
    <name type="scientific">Desulfacinum hydrothermale DSM 13146</name>
    <dbReference type="NCBI Taxonomy" id="1121390"/>
    <lineage>
        <taxon>Bacteria</taxon>
        <taxon>Pseudomonadati</taxon>
        <taxon>Thermodesulfobacteriota</taxon>
        <taxon>Syntrophobacteria</taxon>
        <taxon>Syntrophobacterales</taxon>
        <taxon>Syntrophobacteraceae</taxon>
        <taxon>Desulfacinum</taxon>
    </lineage>
</organism>
<dbReference type="SUPFAM" id="SSF46785">
    <property type="entry name" value="Winged helix' DNA-binding domain"/>
    <property type="match status" value="1"/>
</dbReference>
<dbReference type="EMBL" id="FWXF01000026">
    <property type="protein sequence ID" value="SMC28037.1"/>
    <property type="molecule type" value="Genomic_DNA"/>
</dbReference>
<protein>
    <submittedName>
        <fullName evidence="2">Uncharacterized protein</fullName>
    </submittedName>
</protein>
<proteinExistence type="predicted"/>
<reference evidence="2 3" key="1">
    <citation type="submission" date="2017-04" db="EMBL/GenBank/DDBJ databases">
        <authorList>
            <person name="Afonso C.L."/>
            <person name="Miller P.J."/>
            <person name="Scott M.A."/>
            <person name="Spackman E."/>
            <person name="Goraichik I."/>
            <person name="Dimitrov K.M."/>
            <person name="Suarez D.L."/>
            <person name="Swayne D.E."/>
        </authorList>
    </citation>
    <scope>NUCLEOTIDE SEQUENCE [LARGE SCALE GENOMIC DNA]</scope>
    <source>
        <strain evidence="2 3">DSM 13146</strain>
    </source>
</reference>
<dbReference type="Proteomes" id="UP000192783">
    <property type="component" value="Unassembled WGS sequence"/>
</dbReference>
<evidence type="ECO:0000256" key="1">
    <source>
        <dbReference type="SAM" id="MobiDB-lite"/>
    </source>
</evidence>
<evidence type="ECO:0000313" key="3">
    <source>
        <dbReference type="Proteomes" id="UP000192783"/>
    </source>
</evidence>
<gene>
    <name evidence="2" type="ORF">SAMN02746041_03164</name>
</gene>
<name>A0A1W1XVX9_9BACT</name>
<feature type="region of interest" description="Disordered" evidence="1">
    <location>
        <begin position="1"/>
        <end position="118"/>
    </location>
</feature>
<feature type="compositionally biased region" description="Low complexity" evidence="1">
    <location>
        <begin position="77"/>
        <end position="94"/>
    </location>
</feature>
<dbReference type="AlphaFoldDB" id="A0A1W1XVX9"/>
<sequence length="218" mass="23693">MTTSSQKRRKRRSFLDFVREAGDPHSDGIREAKQILDRINQTPEAAAKTAVRSAGKTAPKKAPESAPKSAPETAVRTAPKTAGKTAGEAAAKTAVRSAGKTAVKKAPESAPKTAGETANAQDTQLIVFTNKEALTYEAMRLLSGQPTTQARMASELRISYSHLRAIIRRFQDMGIVQTSRCRLAGKVYTSYRIREVEYCCPNPDAVAARLKKAQFLSL</sequence>
<feature type="compositionally biased region" description="Basic and acidic residues" evidence="1">
    <location>
        <begin position="13"/>
        <end position="36"/>
    </location>
</feature>
<accession>A0A1W1XVX9</accession>